<dbReference type="CDD" id="cd06154">
    <property type="entry name" value="YjgF_YER057c_UK114_like_6"/>
    <property type="match status" value="1"/>
</dbReference>
<sequence length="129" mass="13876">MDRETVSSGTEWEPQVGYSRAVRTGSQVHVSGTTATDEDGAVVAPGDPHAQTVRALEIIEDALAEAGATLEDVVRTRIYVTDIEDWEAVGEAHGEFFADVRPACSMVEVQRLIDPEHLVEIEAVATVGD</sequence>
<dbReference type="AlphaFoldDB" id="A0A2A5QXG6"/>
<accession>A0A2A5QXG6</accession>
<dbReference type="Pfam" id="PF01042">
    <property type="entry name" value="Ribonuc_L-PSP"/>
    <property type="match status" value="1"/>
</dbReference>
<comment type="caution">
    <text evidence="2">The sequence shown here is derived from an EMBL/GenBank/DDBJ whole genome shotgun (WGS) entry which is preliminary data.</text>
</comment>
<gene>
    <name evidence="2" type="ORF">CP557_13895</name>
</gene>
<dbReference type="InterPro" id="IPR006175">
    <property type="entry name" value="YjgF/YER057c/UK114"/>
</dbReference>
<protein>
    <recommendedName>
        <fullName evidence="4">Enamine deaminase RidA</fullName>
    </recommendedName>
</protein>
<dbReference type="Proteomes" id="UP000219689">
    <property type="component" value="Unassembled WGS sequence"/>
</dbReference>
<feature type="compositionally biased region" description="Polar residues" evidence="1">
    <location>
        <begin position="24"/>
        <end position="35"/>
    </location>
</feature>
<reference evidence="2 3" key="1">
    <citation type="submission" date="2017-09" db="EMBL/GenBank/DDBJ databases">
        <title>Genome sequences of Natrinema ejinorence JCM 13890T.</title>
        <authorList>
            <person name="Roh S.W."/>
            <person name="Kim Y.B."/>
            <person name="Kim J.Y."/>
        </authorList>
    </citation>
    <scope>NUCLEOTIDE SEQUENCE [LARGE SCALE GENOMIC DNA]</scope>
    <source>
        <strain evidence="2 3">JCM 13890</strain>
    </source>
</reference>
<dbReference type="RefSeq" id="WP_097380459.1">
    <property type="nucleotide sequence ID" value="NZ_NXNI01000001.1"/>
</dbReference>
<dbReference type="Gene3D" id="3.30.1330.40">
    <property type="entry name" value="RutC-like"/>
    <property type="match status" value="1"/>
</dbReference>
<evidence type="ECO:0000313" key="2">
    <source>
        <dbReference type="EMBL" id="PCR91521.1"/>
    </source>
</evidence>
<dbReference type="OrthoDB" id="197953at2157"/>
<dbReference type="PANTHER" id="PTHR43857">
    <property type="entry name" value="BLR7761 PROTEIN"/>
    <property type="match status" value="1"/>
</dbReference>
<dbReference type="InterPro" id="IPR035959">
    <property type="entry name" value="RutC-like_sf"/>
</dbReference>
<dbReference type="EMBL" id="NXNI01000001">
    <property type="protein sequence ID" value="PCR91521.1"/>
    <property type="molecule type" value="Genomic_DNA"/>
</dbReference>
<dbReference type="SUPFAM" id="SSF55298">
    <property type="entry name" value="YjgF-like"/>
    <property type="match status" value="1"/>
</dbReference>
<proteinExistence type="predicted"/>
<keyword evidence="3" id="KW-1185">Reference proteome</keyword>
<evidence type="ECO:0008006" key="4">
    <source>
        <dbReference type="Google" id="ProtNLM"/>
    </source>
</evidence>
<organism evidence="2 3">
    <name type="scientific">Natrinema ejinorense</name>
    <dbReference type="NCBI Taxonomy" id="373386"/>
    <lineage>
        <taxon>Archaea</taxon>
        <taxon>Methanobacteriati</taxon>
        <taxon>Methanobacteriota</taxon>
        <taxon>Stenosarchaea group</taxon>
        <taxon>Halobacteria</taxon>
        <taxon>Halobacteriales</taxon>
        <taxon>Natrialbaceae</taxon>
        <taxon>Natrinema</taxon>
    </lineage>
</organism>
<name>A0A2A5QXG6_9EURY</name>
<evidence type="ECO:0000313" key="3">
    <source>
        <dbReference type="Proteomes" id="UP000219689"/>
    </source>
</evidence>
<dbReference type="PANTHER" id="PTHR43857:SF1">
    <property type="entry name" value="YJGH FAMILY PROTEIN"/>
    <property type="match status" value="1"/>
</dbReference>
<evidence type="ECO:0000256" key="1">
    <source>
        <dbReference type="SAM" id="MobiDB-lite"/>
    </source>
</evidence>
<feature type="region of interest" description="Disordered" evidence="1">
    <location>
        <begin position="23"/>
        <end position="44"/>
    </location>
</feature>